<reference evidence="4 5" key="1">
    <citation type="journal article" date="2020" name="Nature">
        <title>Bacterial chemolithoautotrophy via manganese oxidation.</title>
        <authorList>
            <person name="Yu H."/>
            <person name="Leadbetter J.R."/>
        </authorList>
    </citation>
    <scope>NUCLEOTIDE SEQUENCE [LARGE SCALE GENOMIC DNA]</scope>
    <source>
        <strain evidence="4 5">Mn-1</strain>
    </source>
</reference>
<keyword evidence="5" id="KW-1185">Reference proteome</keyword>
<comment type="caution">
    <text evidence="4">The sequence shown here is derived from an EMBL/GenBank/DDBJ whole genome shotgun (WGS) entry which is preliminary data.</text>
</comment>
<dbReference type="RefSeq" id="WP_168060522.1">
    <property type="nucleotide sequence ID" value="NZ_VTOW01000002.1"/>
</dbReference>
<dbReference type="Gene3D" id="2.60.120.10">
    <property type="entry name" value="Jelly Rolls"/>
    <property type="match status" value="1"/>
</dbReference>
<dbReference type="GO" id="GO:0046872">
    <property type="term" value="F:metal ion binding"/>
    <property type="evidence" value="ECO:0007669"/>
    <property type="project" value="UniProtKB-KW"/>
</dbReference>
<dbReference type="PANTHER" id="PTHR35848:SF6">
    <property type="entry name" value="CUPIN TYPE-2 DOMAIN-CONTAINING PROTEIN"/>
    <property type="match status" value="1"/>
</dbReference>
<dbReference type="InterPro" id="IPR051610">
    <property type="entry name" value="GPI/OXD"/>
</dbReference>
<evidence type="ECO:0000313" key="5">
    <source>
        <dbReference type="Proteomes" id="UP000534783"/>
    </source>
</evidence>
<dbReference type="AlphaFoldDB" id="A0A7X6DRB9"/>
<gene>
    <name evidence="4" type="ORF">MNODULE_13075</name>
</gene>
<accession>A0A7X6DRB9</accession>
<dbReference type="PANTHER" id="PTHR35848">
    <property type="entry name" value="OXALATE-BINDING PROTEIN"/>
    <property type="match status" value="1"/>
</dbReference>
<dbReference type="SUPFAM" id="SSF51182">
    <property type="entry name" value="RmlC-like cupins"/>
    <property type="match status" value="1"/>
</dbReference>
<sequence length="162" mass="18128">MRKVNLKDIPDETWSSPRGKFGGASKEISIALGRKPSSTDLKERHPFDVELCRLPPGKIHSPYHSHSAQWEFYHVISGAGQVRHQEGMTPIEAGDAFLFEPGQPHQLINNGSEDLVLYVVADNPIGESCHYPDSGKWLVRSPEHRVIQPEGAEKLDYYAGEE</sequence>
<dbReference type="Pfam" id="PF07883">
    <property type="entry name" value="Cupin_2"/>
    <property type="match status" value="1"/>
</dbReference>
<evidence type="ECO:0000256" key="2">
    <source>
        <dbReference type="SAM" id="MobiDB-lite"/>
    </source>
</evidence>
<keyword evidence="1" id="KW-0479">Metal-binding</keyword>
<dbReference type="EMBL" id="VTOW01000002">
    <property type="protein sequence ID" value="NKE71673.1"/>
    <property type="molecule type" value="Genomic_DNA"/>
</dbReference>
<evidence type="ECO:0000256" key="1">
    <source>
        <dbReference type="ARBA" id="ARBA00022723"/>
    </source>
</evidence>
<name>A0A7X6DRB9_9BACT</name>
<evidence type="ECO:0000313" key="4">
    <source>
        <dbReference type="EMBL" id="NKE71673.1"/>
    </source>
</evidence>
<dbReference type="InterPro" id="IPR013096">
    <property type="entry name" value="Cupin_2"/>
</dbReference>
<feature type="region of interest" description="Disordered" evidence="2">
    <location>
        <begin position="1"/>
        <end position="23"/>
    </location>
</feature>
<feature type="domain" description="Cupin type-2" evidence="3">
    <location>
        <begin position="51"/>
        <end position="120"/>
    </location>
</feature>
<organism evidence="4 5">
    <name type="scientific">Candidatus Manganitrophus noduliformans</name>
    <dbReference type="NCBI Taxonomy" id="2606439"/>
    <lineage>
        <taxon>Bacteria</taxon>
        <taxon>Pseudomonadati</taxon>
        <taxon>Nitrospirota</taxon>
        <taxon>Nitrospiria</taxon>
        <taxon>Candidatus Troglogloeales</taxon>
        <taxon>Candidatus Manganitrophaceae</taxon>
        <taxon>Candidatus Manganitrophus</taxon>
    </lineage>
</organism>
<dbReference type="InterPro" id="IPR014710">
    <property type="entry name" value="RmlC-like_jellyroll"/>
</dbReference>
<feature type="compositionally biased region" description="Basic and acidic residues" evidence="2">
    <location>
        <begin position="1"/>
        <end position="10"/>
    </location>
</feature>
<evidence type="ECO:0000259" key="3">
    <source>
        <dbReference type="Pfam" id="PF07883"/>
    </source>
</evidence>
<dbReference type="Proteomes" id="UP000534783">
    <property type="component" value="Unassembled WGS sequence"/>
</dbReference>
<protein>
    <submittedName>
        <fullName evidence="4">Cupin domain-containing protein</fullName>
    </submittedName>
</protein>
<dbReference type="InterPro" id="IPR011051">
    <property type="entry name" value="RmlC_Cupin_sf"/>
</dbReference>
<proteinExistence type="predicted"/>